<organism evidence="5 6">
    <name type="scientific">Seminavis robusta</name>
    <dbReference type="NCBI Taxonomy" id="568900"/>
    <lineage>
        <taxon>Eukaryota</taxon>
        <taxon>Sar</taxon>
        <taxon>Stramenopiles</taxon>
        <taxon>Ochrophyta</taxon>
        <taxon>Bacillariophyta</taxon>
        <taxon>Bacillariophyceae</taxon>
        <taxon>Bacillariophycidae</taxon>
        <taxon>Naviculales</taxon>
        <taxon>Naviculaceae</taxon>
        <taxon>Seminavis</taxon>
    </lineage>
</organism>
<dbReference type="Pfam" id="PF12349">
    <property type="entry name" value="Sterol-sensing"/>
    <property type="match status" value="1"/>
</dbReference>
<keyword evidence="3" id="KW-0812">Transmembrane</keyword>
<feature type="region of interest" description="Disordered" evidence="2">
    <location>
        <begin position="941"/>
        <end position="973"/>
    </location>
</feature>
<name>A0A9N8DNX5_9STRA</name>
<feature type="transmembrane region" description="Helical" evidence="3">
    <location>
        <begin position="858"/>
        <end position="884"/>
    </location>
</feature>
<feature type="transmembrane region" description="Helical" evidence="3">
    <location>
        <begin position="362"/>
        <end position="383"/>
    </location>
</feature>
<evidence type="ECO:0000256" key="2">
    <source>
        <dbReference type="SAM" id="MobiDB-lite"/>
    </source>
</evidence>
<feature type="transmembrane region" description="Helical" evidence="3">
    <location>
        <begin position="65"/>
        <end position="84"/>
    </location>
</feature>
<feature type="domain" description="SSD" evidence="4">
    <location>
        <begin position="299"/>
        <end position="457"/>
    </location>
</feature>
<keyword evidence="3" id="KW-0472">Membrane</keyword>
<feature type="transmembrane region" description="Helical" evidence="3">
    <location>
        <begin position="41"/>
        <end position="58"/>
    </location>
</feature>
<feature type="compositionally biased region" description="Acidic residues" evidence="2">
    <location>
        <begin position="960"/>
        <end position="971"/>
    </location>
</feature>
<sequence>MMQEDIPEKGPRKPQTAPTNKYESNGCVSDFVYVWRRATQLLHLAITKFVIAVSLLAARNPKRCIGAICLVSITLITAGLFTNFELSADNEQIFAPVDCLPREHFQWVQETFPSFARPLILILHANGDNVVTYEATRRLFNATDSVRAMDGYEAICAGSNGEHGGCSIAGPTRFWEHNATLFEEQSQGSDELVMHALSQDSAGGTPFPHSLFIGNLHREAITGEDGNNGTLITSAQSLVNLIDLPSWPNGESEEFELEMLNLLKPIKAALEAQVDQPYRLEIYTMRSLPDELTRAISEDLPLIPCVFAIMAAFTCMVFCRRDIIQSRALLGIGSVVTIMLSIMSGFGLAFCIGLPFTSMTSVLPFVIFGIGLDDTFIIVGAYLRTDPTKDPVERIRETMEEVGMSVSITTITTTVAFVLGTVTTSIPIIQYLCLYAFPTICIDFLYQISFFVAIIVLDERRIAANRRDCCICFSAKDRGTEEDTDGLEDDVSQVAVPIKAPVVDRFMDWYCDHLLHPVVKVVVMIVFTALVGVCIYSTTLLKQEFKPADFLPQVSYAMDFLDAMDLYTNRKLGVAAYFRDVDQSDPQVQQQMIDYINDLAALPQIQAMPELCWVTDFQKLMNGDNPAFEEYSSLLGENSTLTFTEKLDLMLSVPEINEAYGSSILRNEDGEIVASSCFIAVNHVDLDVVKEQSIFLADQRKVAEAQPINQDGEGFKFFAFDLIYFIWEFYTIVPSELAFTTVSGVVAVTALAFILIPHWSAAFFILPLMCILNIDLLGMLQFAGLSINPLTYICLVISVGLLVDFIMHIILRYYESTKPTREEKVKDTLRTMGASILVGGLSTCLGVVPLAFSTNGIIQTVFIMFIAMVSLGLAHGLILLPVLLSYVGPTVCIKPGHNDHDNLKKTPVITKASSRMAETSLSRSKLAVLPGVPEDEAECSETRNFRGSEDGETRSVVFTSDDDDDHTDSEDGLMTLSFDSQEDLPPGYIPPRVCLERNTSFGTEYSL</sequence>
<dbReference type="OrthoDB" id="190529at2759"/>
<accession>A0A9N8DNX5</accession>
<comment type="caution">
    <text evidence="5">The sequence shown here is derived from an EMBL/GenBank/DDBJ whole genome shotgun (WGS) entry which is preliminary data.</text>
</comment>
<dbReference type="PROSITE" id="PS50156">
    <property type="entry name" value="SSD"/>
    <property type="match status" value="1"/>
</dbReference>
<evidence type="ECO:0000259" key="4">
    <source>
        <dbReference type="PROSITE" id="PS50156"/>
    </source>
</evidence>
<dbReference type="InterPro" id="IPR000731">
    <property type="entry name" value="SSD"/>
</dbReference>
<keyword evidence="3" id="KW-1133">Transmembrane helix</keyword>
<feature type="transmembrane region" description="Helical" evidence="3">
    <location>
        <begin position="300"/>
        <end position="319"/>
    </location>
</feature>
<reference evidence="5" key="1">
    <citation type="submission" date="2020-06" db="EMBL/GenBank/DDBJ databases">
        <authorList>
            <consortium name="Plant Systems Biology data submission"/>
        </authorList>
    </citation>
    <scope>NUCLEOTIDE SEQUENCE</scope>
    <source>
        <strain evidence="5">D6</strain>
    </source>
</reference>
<feature type="transmembrane region" description="Helical" evidence="3">
    <location>
        <begin position="328"/>
        <end position="356"/>
    </location>
</feature>
<feature type="transmembrane region" description="Helical" evidence="3">
    <location>
        <begin position="435"/>
        <end position="457"/>
    </location>
</feature>
<dbReference type="PANTHER" id="PTHR10796">
    <property type="entry name" value="PATCHED-RELATED"/>
    <property type="match status" value="1"/>
</dbReference>
<feature type="compositionally biased region" description="Basic and acidic residues" evidence="2">
    <location>
        <begin position="941"/>
        <end position="953"/>
    </location>
</feature>
<evidence type="ECO:0000256" key="1">
    <source>
        <dbReference type="ARBA" id="ARBA00005585"/>
    </source>
</evidence>
<feature type="transmembrane region" description="Helical" evidence="3">
    <location>
        <begin position="737"/>
        <end position="756"/>
    </location>
</feature>
<evidence type="ECO:0000313" key="6">
    <source>
        <dbReference type="Proteomes" id="UP001153069"/>
    </source>
</evidence>
<gene>
    <name evidence="5" type="ORF">SEMRO_267_G103410.1</name>
</gene>
<feature type="transmembrane region" description="Helical" evidence="3">
    <location>
        <begin position="763"/>
        <end position="784"/>
    </location>
</feature>
<feature type="transmembrane region" description="Helical" evidence="3">
    <location>
        <begin position="832"/>
        <end position="852"/>
    </location>
</feature>
<dbReference type="InterPro" id="IPR053958">
    <property type="entry name" value="HMGCR/SNAP/NPC1-like_SSD"/>
</dbReference>
<evidence type="ECO:0000256" key="3">
    <source>
        <dbReference type="SAM" id="Phobius"/>
    </source>
</evidence>
<feature type="compositionally biased region" description="Basic and acidic residues" evidence="2">
    <location>
        <begin position="1"/>
        <end position="11"/>
    </location>
</feature>
<dbReference type="Proteomes" id="UP001153069">
    <property type="component" value="Unassembled WGS sequence"/>
</dbReference>
<feature type="transmembrane region" description="Helical" evidence="3">
    <location>
        <begin position="790"/>
        <end position="811"/>
    </location>
</feature>
<evidence type="ECO:0000313" key="5">
    <source>
        <dbReference type="EMBL" id="CAB9506448.1"/>
    </source>
</evidence>
<dbReference type="Gene3D" id="1.20.1640.10">
    <property type="entry name" value="Multidrug efflux transporter AcrB transmembrane domain"/>
    <property type="match status" value="2"/>
</dbReference>
<dbReference type="SUPFAM" id="SSF82866">
    <property type="entry name" value="Multidrug efflux transporter AcrB transmembrane domain"/>
    <property type="match status" value="2"/>
</dbReference>
<dbReference type="InterPro" id="IPR051697">
    <property type="entry name" value="Patched_domain-protein"/>
</dbReference>
<feature type="transmembrane region" description="Helical" evidence="3">
    <location>
        <begin position="404"/>
        <end position="429"/>
    </location>
</feature>
<feature type="transmembrane region" description="Helical" evidence="3">
    <location>
        <begin position="514"/>
        <end position="538"/>
    </location>
</feature>
<protein>
    <submittedName>
        <fullName evidence="5">Pick C1-like protein 1</fullName>
    </submittedName>
</protein>
<comment type="similarity">
    <text evidence="1">Belongs to the patched family.</text>
</comment>
<dbReference type="GO" id="GO:0016020">
    <property type="term" value="C:membrane"/>
    <property type="evidence" value="ECO:0007669"/>
    <property type="project" value="TreeGrafter"/>
</dbReference>
<dbReference type="EMBL" id="CAICTM010000266">
    <property type="protein sequence ID" value="CAB9506448.1"/>
    <property type="molecule type" value="Genomic_DNA"/>
</dbReference>
<proteinExistence type="inferred from homology"/>
<keyword evidence="6" id="KW-1185">Reference proteome</keyword>
<feature type="region of interest" description="Disordered" evidence="2">
    <location>
        <begin position="1"/>
        <end position="21"/>
    </location>
</feature>
<dbReference type="AlphaFoldDB" id="A0A9N8DNX5"/>
<dbReference type="PANTHER" id="PTHR10796:SF92">
    <property type="entry name" value="PATCHED-RELATED, ISOFORM A"/>
    <property type="match status" value="1"/>
</dbReference>